<evidence type="ECO:0000313" key="2">
    <source>
        <dbReference type="EMBL" id="ANI92182.1"/>
    </source>
</evidence>
<dbReference type="OrthoDB" id="4424197at2"/>
<gene>
    <name evidence="2" type="ORF">BJL86_1400</name>
</gene>
<keyword evidence="1" id="KW-0812">Transmembrane</keyword>
<protein>
    <submittedName>
        <fullName evidence="2">Uncharacterized protein</fullName>
    </submittedName>
</protein>
<proteinExistence type="predicted"/>
<keyword evidence="3" id="KW-1185">Reference proteome</keyword>
<dbReference type="EMBL" id="CP015961">
    <property type="protein sequence ID" value="ANI92182.1"/>
    <property type="molecule type" value="Genomic_DNA"/>
</dbReference>
<organism evidence="2 3">
    <name type="scientific">Dietzia timorensis</name>
    <dbReference type="NCBI Taxonomy" id="499555"/>
    <lineage>
        <taxon>Bacteria</taxon>
        <taxon>Bacillati</taxon>
        <taxon>Actinomycetota</taxon>
        <taxon>Actinomycetes</taxon>
        <taxon>Mycobacteriales</taxon>
        <taxon>Dietziaceae</taxon>
        <taxon>Dietzia</taxon>
    </lineage>
</organism>
<dbReference type="AlphaFoldDB" id="A0A173LN90"/>
<keyword evidence="1" id="KW-1133">Transmembrane helix</keyword>
<feature type="transmembrane region" description="Helical" evidence="1">
    <location>
        <begin position="12"/>
        <end position="33"/>
    </location>
</feature>
<dbReference type="STRING" id="499555.BJL86_1400"/>
<evidence type="ECO:0000313" key="3">
    <source>
        <dbReference type="Proteomes" id="UP000186104"/>
    </source>
</evidence>
<accession>A0A173LN90</accession>
<keyword evidence="1" id="KW-0472">Membrane</keyword>
<evidence type="ECO:0000256" key="1">
    <source>
        <dbReference type="SAM" id="Phobius"/>
    </source>
</evidence>
<reference evidence="2 3" key="1">
    <citation type="submission" date="2016-06" db="EMBL/GenBank/DDBJ databases">
        <title>Complete genome sequence of a saline-alkali tolerant type strain Dietzia timorensis ID05-A0528T.</title>
        <authorList>
            <person name="Wu X."/>
        </authorList>
    </citation>
    <scope>NUCLEOTIDE SEQUENCE [LARGE SCALE GENOMIC DNA]</scope>
    <source>
        <strain evidence="2 3">ID05-A0528</strain>
    </source>
</reference>
<dbReference type="Proteomes" id="UP000186104">
    <property type="component" value="Chromosome"/>
</dbReference>
<name>A0A173LN90_9ACTN</name>
<dbReference type="KEGG" id="dtm:BJL86_1400"/>
<sequence>MDAVAARPVRAVGWFLFIVAGVVIVVAMLTAALRPGGSTPPIMSDALGPENGERVDDYLSFAASTLDDPVGDPGAPRWALVSYDGARPAGEAAAAIDAAGIERISQVLINTPVESVSMPVIPAAVAAPISTDDGHSGPLGRAATSAVTNGIYALDHPGEGVPTAGTTGEQAPLRPADARERAKIELTADIVERGGGAIIGVIVRADIAQLRALTDAPGSSAVRSVEALPPDAAWGRFAVRPFLAGYTDVVEPLADDAAVPEPARPGE</sequence>
<dbReference type="RefSeq" id="WP_082908411.1">
    <property type="nucleotide sequence ID" value="NZ_CP015961.1"/>
</dbReference>